<proteinExistence type="predicted"/>
<dbReference type="InterPro" id="IPR032710">
    <property type="entry name" value="NTF2-like_dom_sf"/>
</dbReference>
<dbReference type="EMBL" id="SIHO01000001">
    <property type="protein sequence ID" value="TFU05940.1"/>
    <property type="molecule type" value="Genomic_DNA"/>
</dbReference>
<sequence length="142" mass="15743">MSRYEQFSAVIEAWKRRDIEAVLDAMDDDIVWHYAAAVAPPARGKAKARAFLERFSATIATIRWRIFAHAETADTLFVEGVDEYDNVSGVTVLAPYAGVIDFKGDKIIGWRDYVDHSVIAASEAGNAPSKQVTELISRPVAR</sequence>
<dbReference type="AlphaFoldDB" id="A0A4Y9ERH3"/>
<evidence type="ECO:0000313" key="2">
    <source>
        <dbReference type="EMBL" id="TFU05940.1"/>
    </source>
</evidence>
<dbReference type="InterPro" id="IPR037401">
    <property type="entry name" value="SnoaL-like"/>
</dbReference>
<evidence type="ECO:0000259" key="1">
    <source>
        <dbReference type="Pfam" id="PF12680"/>
    </source>
</evidence>
<accession>A0A4Y9ERH3</accession>
<organism evidence="2 3">
    <name type="scientific">Glacieibacterium arshaanense</name>
    <dbReference type="NCBI Taxonomy" id="2511025"/>
    <lineage>
        <taxon>Bacteria</taxon>
        <taxon>Pseudomonadati</taxon>
        <taxon>Pseudomonadota</taxon>
        <taxon>Alphaproteobacteria</taxon>
        <taxon>Sphingomonadales</taxon>
        <taxon>Sphingosinicellaceae</taxon>
        <taxon>Glacieibacterium</taxon>
    </lineage>
</organism>
<gene>
    <name evidence="2" type="ORF">EUV02_02640</name>
</gene>
<dbReference type="SUPFAM" id="SSF54427">
    <property type="entry name" value="NTF2-like"/>
    <property type="match status" value="1"/>
</dbReference>
<comment type="caution">
    <text evidence="2">The sequence shown here is derived from an EMBL/GenBank/DDBJ whole genome shotgun (WGS) entry which is preliminary data.</text>
</comment>
<protein>
    <submittedName>
        <fullName evidence="2">Nuclear transport factor 2 family protein</fullName>
    </submittedName>
</protein>
<reference evidence="2 3" key="1">
    <citation type="submission" date="2019-02" db="EMBL/GenBank/DDBJ databases">
        <title>Polymorphobacter sp. isolated from the lake at the Tibet of China.</title>
        <authorList>
            <person name="Li A."/>
        </authorList>
    </citation>
    <scope>NUCLEOTIDE SEQUENCE [LARGE SCALE GENOMIC DNA]</scope>
    <source>
        <strain evidence="2 3">DJ1R-1</strain>
    </source>
</reference>
<feature type="domain" description="SnoaL-like" evidence="1">
    <location>
        <begin position="9"/>
        <end position="108"/>
    </location>
</feature>
<dbReference type="OrthoDB" id="9781757at2"/>
<keyword evidence="3" id="KW-1185">Reference proteome</keyword>
<dbReference type="Proteomes" id="UP000297737">
    <property type="component" value="Unassembled WGS sequence"/>
</dbReference>
<dbReference type="Gene3D" id="3.10.450.50">
    <property type="match status" value="1"/>
</dbReference>
<dbReference type="Pfam" id="PF12680">
    <property type="entry name" value="SnoaL_2"/>
    <property type="match status" value="1"/>
</dbReference>
<dbReference type="RefSeq" id="WP_135244664.1">
    <property type="nucleotide sequence ID" value="NZ_SIHO01000001.1"/>
</dbReference>
<name>A0A4Y9ERH3_9SPHN</name>
<evidence type="ECO:0000313" key="3">
    <source>
        <dbReference type="Proteomes" id="UP000297737"/>
    </source>
</evidence>